<reference evidence="2" key="2">
    <citation type="journal article" date="2015" name="Genome Biol.">
        <title>Comparative genomics of Steinernema reveals deeply conserved gene regulatory networks.</title>
        <authorList>
            <person name="Dillman A.R."/>
            <person name="Macchietto M."/>
            <person name="Porter C.F."/>
            <person name="Rogers A."/>
            <person name="Williams B."/>
            <person name="Antoshechkin I."/>
            <person name="Lee M.M."/>
            <person name="Goodwin Z."/>
            <person name="Lu X."/>
            <person name="Lewis E.E."/>
            <person name="Goodrich-Blair H."/>
            <person name="Stock S.P."/>
            <person name="Adams B.J."/>
            <person name="Sternberg P.W."/>
            <person name="Mortazavi A."/>
        </authorList>
    </citation>
    <scope>NUCLEOTIDE SEQUENCE [LARGE SCALE GENOMIC DNA]</scope>
    <source>
        <strain evidence="2">ALL</strain>
    </source>
</reference>
<evidence type="ECO:0000256" key="1">
    <source>
        <dbReference type="SAM" id="MobiDB-lite"/>
    </source>
</evidence>
<accession>A0A4U8V1D2</accession>
<dbReference type="AlphaFoldDB" id="A0A4U8V1D2"/>
<name>A0A4U8V1D2_STECR</name>
<comment type="caution">
    <text evidence="2">The sequence shown here is derived from an EMBL/GenBank/DDBJ whole genome shotgun (WGS) entry which is preliminary data.</text>
</comment>
<organism evidence="2">
    <name type="scientific">Steinernema carpocapsae</name>
    <name type="common">Entomopathogenic nematode</name>
    <dbReference type="NCBI Taxonomy" id="34508"/>
    <lineage>
        <taxon>Eukaryota</taxon>
        <taxon>Metazoa</taxon>
        <taxon>Ecdysozoa</taxon>
        <taxon>Nematoda</taxon>
        <taxon>Chromadorea</taxon>
        <taxon>Rhabditida</taxon>
        <taxon>Tylenchina</taxon>
        <taxon>Panagrolaimomorpha</taxon>
        <taxon>Strongyloidoidea</taxon>
        <taxon>Steinernematidae</taxon>
        <taxon>Steinernema</taxon>
    </lineage>
</organism>
<dbReference type="OrthoDB" id="10433884at2759"/>
<evidence type="ECO:0000313" key="2">
    <source>
        <dbReference type="EMBL" id="TMS39681.1"/>
    </source>
</evidence>
<proteinExistence type="predicted"/>
<protein>
    <submittedName>
        <fullName evidence="2">Uncharacterized protein</fullName>
    </submittedName>
</protein>
<dbReference type="EMBL" id="AZBU02000001">
    <property type="protein sequence ID" value="TMS39681.1"/>
    <property type="molecule type" value="Genomic_DNA"/>
</dbReference>
<reference evidence="2" key="1">
    <citation type="submission" date="2013-11" db="EMBL/GenBank/DDBJ databases">
        <authorList>
            <person name="Sternberg P."/>
            <person name="Dillman A."/>
            <person name="Macchietto M."/>
        </authorList>
    </citation>
    <scope>NUCLEOTIDE SEQUENCE</scope>
    <source>
        <strain evidence="2">ALL</strain>
    </source>
</reference>
<feature type="region of interest" description="Disordered" evidence="1">
    <location>
        <begin position="1"/>
        <end position="24"/>
    </location>
</feature>
<sequence>MRARKWQSFMCSRRNSPSPPSQRLRFPVQREVHQLYSVTRPSPKSILWFLHLLSARLPRISACGGQPFFFETVDKVNPGGT</sequence>
<reference evidence="2" key="3">
    <citation type="journal article" date="2019" name="G3 (Bethesda)">
        <title>Hybrid Assembly of the Genome of the Entomopathogenic Nematode Steinernema carpocapsae Identifies the X-Chromosome.</title>
        <authorList>
            <person name="Serra L."/>
            <person name="Macchietto M."/>
            <person name="Macias-Munoz A."/>
            <person name="McGill C.J."/>
            <person name="Rodriguez I.M."/>
            <person name="Rodriguez B."/>
            <person name="Murad R."/>
            <person name="Mortazavi A."/>
        </authorList>
    </citation>
    <scope>NUCLEOTIDE SEQUENCE [LARGE SCALE GENOMIC DNA]</scope>
    <source>
        <strain evidence="2">ALL</strain>
    </source>
</reference>
<feature type="compositionally biased region" description="Low complexity" evidence="1">
    <location>
        <begin position="12"/>
        <end position="24"/>
    </location>
</feature>
<gene>
    <name evidence="2" type="ORF">L596_006167</name>
</gene>